<protein>
    <submittedName>
        <fullName evidence="1">Uncharacterized protein</fullName>
    </submittedName>
</protein>
<name>A0A5E4NLY9_9HEMI</name>
<dbReference type="Proteomes" id="UP000325440">
    <property type="component" value="Unassembled WGS sequence"/>
</dbReference>
<evidence type="ECO:0000313" key="2">
    <source>
        <dbReference type="Proteomes" id="UP000325440"/>
    </source>
</evidence>
<keyword evidence="2" id="KW-1185">Reference proteome</keyword>
<reference evidence="1 2" key="1">
    <citation type="submission" date="2019-08" db="EMBL/GenBank/DDBJ databases">
        <authorList>
            <person name="Alioto T."/>
            <person name="Alioto T."/>
            <person name="Gomez Garrido J."/>
        </authorList>
    </citation>
    <scope>NUCLEOTIDE SEQUENCE [LARGE SCALE GENOMIC DNA]</scope>
</reference>
<sequence length="108" mass="12521">MDLRRYFNKPRLELEPEHTDVNENIETETSQIEIDRSTSFDETSTSLRHTIKDVKESQFFSVIADEPSEISGTEQLSLGARFVHKTSTAEFCVREEFLRLCTLTTFGR</sequence>
<accession>A0A5E4NLY9</accession>
<dbReference type="AlphaFoldDB" id="A0A5E4NLY9"/>
<proteinExistence type="predicted"/>
<organism evidence="1 2">
    <name type="scientific">Cinara cedri</name>
    <dbReference type="NCBI Taxonomy" id="506608"/>
    <lineage>
        <taxon>Eukaryota</taxon>
        <taxon>Metazoa</taxon>
        <taxon>Ecdysozoa</taxon>
        <taxon>Arthropoda</taxon>
        <taxon>Hexapoda</taxon>
        <taxon>Insecta</taxon>
        <taxon>Pterygota</taxon>
        <taxon>Neoptera</taxon>
        <taxon>Paraneoptera</taxon>
        <taxon>Hemiptera</taxon>
        <taxon>Sternorrhyncha</taxon>
        <taxon>Aphidomorpha</taxon>
        <taxon>Aphidoidea</taxon>
        <taxon>Aphididae</taxon>
        <taxon>Lachninae</taxon>
        <taxon>Cinara</taxon>
    </lineage>
</organism>
<dbReference type="EMBL" id="CABPRJ010002377">
    <property type="protein sequence ID" value="VVC44247.1"/>
    <property type="molecule type" value="Genomic_DNA"/>
</dbReference>
<gene>
    <name evidence="1" type="ORF">CINCED_3A008025</name>
</gene>
<dbReference type="OrthoDB" id="6604163at2759"/>
<evidence type="ECO:0000313" key="1">
    <source>
        <dbReference type="EMBL" id="VVC44247.1"/>
    </source>
</evidence>